<feature type="region of interest" description="Disordered" evidence="1">
    <location>
        <begin position="253"/>
        <end position="272"/>
    </location>
</feature>
<dbReference type="Gene3D" id="3.10.450.70">
    <property type="entry name" value="Disulphide bond isomerase, DsbC/G, N-terminal"/>
    <property type="match status" value="1"/>
</dbReference>
<accession>A0A1W9KQX9</accession>
<dbReference type="InterPro" id="IPR009094">
    <property type="entry name" value="DiS-bond_isomerase_DsbC/G_N_sf"/>
</dbReference>
<dbReference type="Gene3D" id="3.40.30.10">
    <property type="entry name" value="Glutaredoxin"/>
    <property type="match status" value="1"/>
</dbReference>
<feature type="signal peptide" evidence="2">
    <location>
        <begin position="1"/>
        <end position="26"/>
    </location>
</feature>
<name>A0A1W9KQX9_9BURK</name>
<evidence type="ECO:0000313" key="4">
    <source>
        <dbReference type="EMBL" id="OQW86650.1"/>
    </source>
</evidence>
<keyword evidence="2" id="KW-0732">Signal</keyword>
<proteinExistence type="predicted"/>
<dbReference type="PANTHER" id="PTHR35272:SF4">
    <property type="entry name" value="THIOL:DISULFIDE INTERCHANGE PROTEIN DSBG"/>
    <property type="match status" value="1"/>
</dbReference>
<dbReference type="InterPro" id="IPR012336">
    <property type="entry name" value="Thioredoxin-like_fold"/>
</dbReference>
<evidence type="ECO:0000313" key="5">
    <source>
        <dbReference type="Proteomes" id="UP000192505"/>
    </source>
</evidence>
<evidence type="ECO:0000259" key="3">
    <source>
        <dbReference type="Pfam" id="PF13098"/>
    </source>
</evidence>
<evidence type="ECO:0000256" key="2">
    <source>
        <dbReference type="SAM" id="SignalP"/>
    </source>
</evidence>
<feature type="chain" id="PRO_5020023873" evidence="2">
    <location>
        <begin position="27"/>
        <end position="272"/>
    </location>
</feature>
<dbReference type="SUPFAM" id="SSF54423">
    <property type="entry name" value="DsbC/DsbG N-terminal domain-like"/>
    <property type="match status" value="1"/>
</dbReference>
<evidence type="ECO:0000256" key="1">
    <source>
        <dbReference type="SAM" id="MobiDB-lite"/>
    </source>
</evidence>
<feature type="domain" description="Thioredoxin-like fold" evidence="3">
    <location>
        <begin position="125"/>
        <end position="241"/>
    </location>
</feature>
<gene>
    <name evidence="4" type="ORF">BWK72_16315</name>
</gene>
<comment type="caution">
    <text evidence="4">The sequence shown here is derived from an EMBL/GenBank/DDBJ whole genome shotgun (WGS) entry which is preliminary data.</text>
</comment>
<dbReference type="SUPFAM" id="SSF52833">
    <property type="entry name" value="Thioredoxin-like"/>
    <property type="match status" value="1"/>
</dbReference>
<dbReference type="EMBL" id="MTEI01000014">
    <property type="protein sequence ID" value="OQW86650.1"/>
    <property type="molecule type" value="Genomic_DNA"/>
</dbReference>
<sequence>MNQRNRLALLALNAALLGTVAAPALAADKYPATIQTVIDSGLKLENNFDAAGGFKGWILSNGRGQNTILYTMPDGDVAIAGNMFDAKGASLNNQYIEKYLPKPDYEKMWVSLESSAWVAQGPETKDAKAIMYAFEDANCGFCHLTWKALTPYTMVGLQVRWIPVAILAPDSLPKAVALLAATDGNAAIAEANANFGKELTLNVPVDEAIKAKVEANAKLMEQWGFTGTPTLLYRDQSGKVRAKSGLPRLSDLPAMTGLAEQPNNDPALAKYR</sequence>
<dbReference type="AlphaFoldDB" id="A0A1W9KQX9"/>
<dbReference type="Proteomes" id="UP000192505">
    <property type="component" value="Unassembled WGS sequence"/>
</dbReference>
<dbReference type="GO" id="GO:0042597">
    <property type="term" value="C:periplasmic space"/>
    <property type="evidence" value="ECO:0007669"/>
    <property type="project" value="InterPro"/>
</dbReference>
<dbReference type="PANTHER" id="PTHR35272">
    <property type="entry name" value="THIOL:DISULFIDE INTERCHANGE PROTEIN DSBC-RELATED"/>
    <property type="match status" value="1"/>
</dbReference>
<protein>
    <submittedName>
        <fullName evidence="4">Thiol:disulfide interchange protein DsbG</fullName>
    </submittedName>
</protein>
<reference evidence="4 5" key="1">
    <citation type="submission" date="2017-01" db="EMBL/GenBank/DDBJ databases">
        <title>Novel large sulfur bacteria in the metagenomes of groundwater-fed chemosynthetic microbial mats in the Lake Huron basin.</title>
        <authorList>
            <person name="Sharrar A.M."/>
            <person name="Flood B.E."/>
            <person name="Bailey J.V."/>
            <person name="Jones D.S."/>
            <person name="Biddanda B."/>
            <person name="Ruberg S.A."/>
            <person name="Marcus D.N."/>
            <person name="Dick G.J."/>
        </authorList>
    </citation>
    <scope>NUCLEOTIDE SEQUENCE [LARGE SCALE GENOMIC DNA]</scope>
    <source>
        <strain evidence="4">A7</strain>
    </source>
</reference>
<dbReference type="InterPro" id="IPR051470">
    <property type="entry name" value="Thiol:disulfide_interchange"/>
</dbReference>
<dbReference type="NCBIfam" id="NF008657">
    <property type="entry name" value="PRK11657.1"/>
    <property type="match status" value="1"/>
</dbReference>
<organism evidence="4 5">
    <name type="scientific">Rhodoferax ferrireducens</name>
    <dbReference type="NCBI Taxonomy" id="192843"/>
    <lineage>
        <taxon>Bacteria</taxon>
        <taxon>Pseudomonadati</taxon>
        <taxon>Pseudomonadota</taxon>
        <taxon>Betaproteobacteria</taxon>
        <taxon>Burkholderiales</taxon>
        <taxon>Comamonadaceae</taxon>
        <taxon>Rhodoferax</taxon>
    </lineage>
</organism>
<dbReference type="InterPro" id="IPR036249">
    <property type="entry name" value="Thioredoxin-like_sf"/>
</dbReference>
<dbReference type="Pfam" id="PF13098">
    <property type="entry name" value="Thioredoxin_2"/>
    <property type="match status" value="1"/>
</dbReference>